<accession>A0A5S4ZR67</accession>
<evidence type="ECO:0000313" key="5">
    <source>
        <dbReference type="Proteomes" id="UP000323166"/>
    </source>
</evidence>
<dbReference type="SUPFAM" id="SSF53955">
    <property type="entry name" value="Lysozyme-like"/>
    <property type="match status" value="1"/>
</dbReference>
<feature type="compositionally biased region" description="Low complexity" evidence="1">
    <location>
        <begin position="769"/>
        <end position="785"/>
    </location>
</feature>
<dbReference type="InterPro" id="IPR008258">
    <property type="entry name" value="Transglycosylase_SLT_dom_1"/>
</dbReference>
<name>A0A5S4ZR67_9FIRM</name>
<dbReference type="CDD" id="cd00254">
    <property type="entry name" value="LT-like"/>
    <property type="match status" value="1"/>
</dbReference>
<comment type="caution">
    <text evidence="4">The sequence shown here is derived from an EMBL/GenBank/DDBJ whole genome shotgun (WGS) entry which is preliminary data.</text>
</comment>
<dbReference type="InterPro" id="IPR040561">
    <property type="entry name" value="LPD38"/>
</dbReference>
<evidence type="ECO:0000259" key="2">
    <source>
        <dbReference type="Pfam" id="PF01464"/>
    </source>
</evidence>
<sequence>MASLDLLIYEKANKYGLPPKLLRELVKKESNFNPKAKSPAGAMGLTQLMPGTAKSLGVTDPWDPEQNLEGGAKYLRQQLDKFGRVDLALAAYNAGPGNVEKYGGIPPFAETRNYVSSIINSLGDLSTIKPVSRGTQRPKTSYLQQFQEQYAKPYTPPKAAPTPTATKSKYVSTVDNVNPEFAAKHPTFTKIAETVTAPIRALSDLSWFERAGQTGSEIMTLQDRPDIVSTGSTAGDITADLWGSLMGFAANPAGTVNVGANLFNLGTKATEKVLPKAVKSRPILNTAAGLAGGAVGYEGAAALVNNRPMSLQDMGVAAAVNALLGAATHGVARMPKLARAARAANQAEQLNTIRNLDLRNPVRVTEADRLNTPALPGPQERVALPGIQERLVLPAGSDLRLPEWGSDTGGVIRQRGFTEPAQLPMTQAEAAARQQVDNVVNVPLLTGKVDTSIWQKGVPERKLLTGKTADTPLDTRTFDEVGRRSIKAASYEHPELAPFIRQEANRLMGEVMDTIKGERTYTEYNGEAFFSGTKRLTSESIERIKDETGASYVEIGQALGKLVHDKGLENNALSKKIELIIDDNLTRGTKTIDGMDLPPVQEYIVAKQKAYYSKPAAKPQQSKSYKPVVELNAARGILHTTKNLDRAAKILDTYPELKPQFKSLVKRIEKAQRGKANAPRVAEQPQPAEAINPRKAELAAARVILRRTNNPERAAKVIDAFPDFPGLRAEYEQMQRKATAKAAKVEKAKAKVNKVKTTKEPKAGETKTKAAPKGAKVAAKGATDAAKVKARKKQKRASATPVDDGVQAMASPAAPPPGGGKTDKTVKRRDIIKFLDEKLNVPIRTGRFKQKALGIFKIKPEVIRSRIANDIPAISHEVGHFLDKQLKLADSAFDSELMALGKQTSLPNYTPEQVRAEGVAEFVRLFLTDEAAAKKAAPKFFASFEQKIKANKDIDDALRTAQRDIYTWYNQPAKARILGSMSIGEKSSRKMSLDSLYTMTFDEVHPLKGFVRQVGVKDLPIEKDPYKLAWLARGWAGKAETLLKHGPMDKDGKKVGKSLDEILKTVENELDDFRAYIVAKHSLEVKAQGKETGIADKDALEVINNSPAKYQDTLNDLVKYQDNLLEMLADAGVMKKGSIKAMREAYPNYIPFYREFSDDPAVVTEWLSRGGYANLNNPIKKMKGSARDILDPLESIIKNTYLFTNIAEKNKVGRAIVELAEQGDGLGRFVEKVDGNRFSKENVLKVFRNGEPEHYQLDPDLYRATLALDKESTNTVVQILSYPASWLRAGAVLSPDFMVRNPIRDGFSAFINSKYGFIPGWDTVKGVFHAVKKDDLYWQWMNSGGAQSTLVSIDRDYLQKNIREMFKNSRSTKDKIITVVNPKTYLEMLRSLSEFTELGTRLGEFSKGVKSGANPLEAAIASRDVSIDFGRHGAHTKQVNRIIAFFNAALQGADKIRRQFIEKPLQTSVRTALSITAPSVLLYLHNRNDPRYQELPQWQKDMFWIIPTKEHLWRIPKPFEMGILFGTVPERILQWIDSKDPKAFDELGKTVLEGMLPGYLPTALLPIIEAQSNYSFFMKRPIVPQREQKIEPSEQFTVYTTETAKKLGELLNMSPRKIENTIRGYTGGLGMYTIKLGEGLAEVFGVLDRTSRPALTMEEIPGLKALMTTAYNNTQSENDFYERLDELERQYQTIKNLKQKPPKGFSMSELKRLRKVSDRLSDLRKRERDILNSKTMSPQRKRAELTKLNKLATNTARVALGKERLK</sequence>
<feature type="region of interest" description="Disordered" evidence="1">
    <location>
        <begin position="752"/>
        <end position="824"/>
    </location>
</feature>
<feature type="domain" description="Large polyvalent protein associated" evidence="3">
    <location>
        <begin position="1489"/>
        <end position="1662"/>
    </location>
</feature>
<keyword evidence="5" id="KW-1185">Reference proteome</keyword>
<organism evidence="4 5">
    <name type="scientific">Desulfallas thermosapovorans DSM 6562</name>
    <dbReference type="NCBI Taxonomy" id="1121431"/>
    <lineage>
        <taxon>Bacteria</taxon>
        <taxon>Bacillati</taxon>
        <taxon>Bacillota</taxon>
        <taxon>Clostridia</taxon>
        <taxon>Eubacteriales</taxon>
        <taxon>Desulfallaceae</taxon>
        <taxon>Desulfallas</taxon>
    </lineage>
</organism>
<proteinExistence type="predicted"/>
<feature type="compositionally biased region" description="Basic and acidic residues" evidence="1">
    <location>
        <begin position="757"/>
        <end position="768"/>
    </location>
</feature>
<dbReference type="Pfam" id="PF18857">
    <property type="entry name" value="LPD38"/>
    <property type="match status" value="1"/>
</dbReference>
<dbReference type="PANTHER" id="PTHR37423">
    <property type="entry name" value="SOLUBLE LYTIC MUREIN TRANSGLYCOSYLASE-RELATED"/>
    <property type="match status" value="1"/>
</dbReference>
<dbReference type="Proteomes" id="UP000323166">
    <property type="component" value="Unassembled WGS sequence"/>
</dbReference>
<evidence type="ECO:0000256" key="1">
    <source>
        <dbReference type="SAM" id="MobiDB-lite"/>
    </source>
</evidence>
<dbReference type="Gene3D" id="1.10.530.10">
    <property type="match status" value="1"/>
</dbReference>
<dbReference type="RefSeq" id="WP_166511853.1">
    <property type="nucleotide sequence ID" value="NZ_VNHM01000009.1"/>
</dbReference>
<dbReference type="EMBL" id="VNHM01000009">
    <property type="protein sequence ID" value="TYO95119.1"/>
    <property type="molecule type" value="Genomic_DNA"/>
</dbReference>
<dbReference type="InterPro" id="IPR023346">
    <property type="entry name" value="Lysozyme-like_dom_sf"/>
</dbReference>
<protein>
    <submittedName>
        <fullName evidence="4">Transglycosylase-like protein with SLT domain</fullName>
    </submittedName>
</protein>
<dbReference type="Pfam" id="PF01464">
    <property type="entry name" value="SLT"/>
    <property type="match status" value="1"/>
</dbReference>
<gene>
    <name evidence="4" type="ORF">LX24_01848</name>
</gene>
<dbReference type="PANTHER" id="PTHR37423:SF2">
    <property type="entry name" value="MEMBRANE-BOUND LYTIC MUREIN TRANSGLYCOSYLASE C"/>
    <property type="match status" value="1"/>
</dbReference>
<evidence type="ECO:0000313" key="4">
    <source>
        <dbReference type="EMBL" id="TYO95119.1"/>
    </source>
</evidence>
<feature type="domain" description="Transglycosylase SLT" evidence="2">
    <location>
        <begin position="8"/>
        <end position="113"/>
    </location>
</feature>
<evidence type="ECO:0000259" key="3">
    <source>
        <dbReference type="Pfam" id="PF18857"/>
    </source>
</evidence>
<reference evidence="4 5" key="1">
    <citation type="submission" date="2019-07" db="EMBL/GenBank/DDBJ databases">
        <title>Genomic Encyclopedia of Type Strains, Phase I: the one thousand microbial genomes (KMG-I) project.</title>
        <authorList>
            <person name="Kyrpides N."/>
        </authorList>
    </citation>
    <scope>NUCLEOTIDE SEQUENCE [LARGE SCALE GENOMIC DNA]</scope>
    <source>
        <strain evidence="4 5">DSM 6562</strain>
    </source>
</reference>